<keyword evidence="7" id="KW-1185">Reference proteome</keyword>
<evidence type="ECO:0000256" key="3">
    <source>
        <dbReference type="ARBA" id="ARBA00022806"/>
    </source>
</evidence>
<dbReference type="EMBL" id="ASPP01010412">
    <property type="protein sequence ID" value="ETO22856.1"/>
    <property type="molecule type" value="Genomic_DNA"/>
</dbReference>
<organism evidence="6 7">
    <name type="scientific">Reticulomyxa filosa</name>
    <dbReference type="NCBI Taxonomy" id="46433"/>
    <lineage>
        <taxon>Eukaryota</taxon>
        <taxon>Sar</taxon>
        <taxon>Rhizaria</taxon>
        <taxon>Retaria</taxon>
        <taxon>Foraminifera</taxon>
        <taxon>Monothalamids</taxon>
        <taxon>Reticulomyxidae</taxon>
        <taxon>Reticulomyxa</taxon>
    </lineage>
</organism>
<dbReference type="GO" id="GO:0016787">
    <property type="term" value="F:hydrolase activity"/>
    <property type="evidence" value="ECO:0007669"/>
    <property type="project" value="UniProtKB-KW"/>
</dbReference>
<keyword evidence="3" id="KW-0347">Helicase</keyword>
<evidence type="ECO:0000313" key="7">
    <source>
        <dbReference type="Proteomes" id="UP000023152"/>
    </source>
</evidence>
<gene>
    <name evidence="6" type="ORF">RFI_14333</name>
</gene>
<keyword evidence="4" id="KW-0067">ATP-binding</keyword>
<dbReference type="GO" id="GO:0005524">
    <property type="term" value="F:ATP binding"/>
    <property type="evidence" value="ECO:0007669"/>
    <property type="project" value="UniProtKB-KW"/>
</dbReference>
<evidence type="ECO:0000256" key="2">
    <source>
        <dbReference type="ARBA" id="ARBA00022801"/>
    </source>
</evidence>
<feature type="domain" description="ATP-dependent RNA helicase SUV3 DEXQ-box helicase" evidence="5">
    <location>
        <begin position="3"/>
        <end position="116"/>
    </location>
</feature>
<dbReference type="OMA" id="DECQNIG"/>
<dbReference type="Gene3D" id="3.40.50.300">
    <property type="entry name" value="P-loop containing nucleotide triphosphate hydrolases"/>
    <property type="match status" value="2"/>
</dbReference>
<dbReference type="InterPro" id="IPR027417">
    <property type="entry name" value="P-loop_NTPase"/>
</dbReference>
<keyword evidence="1" id="KW-0547">Nucleotide-binding</keyword>
<accession>X6NA11</accession>
<evidence type="ECO:0000256" key="1">
    <source>
        <dbReference type="ARBA" id="ARBA00022741"/>
    </source>
</evidence>
<name>X6NA11_RETFI</name>
<proteinExistence type="predicted"/>
<dbReference type="Pfam" id="PF22527">
    <property type="entry name" value="DEXQc_Suv3"/>
    <property type="match status" value="1"/>
</dbReference>
<dbReference type="GO" id="GO:0000965">
    <property type="term" value="P:mitochondrial RNA 3'-end processing"/>
    <property type="evidence" value="ECO:0007669"/>
    <property type="project" value="TreeGrafter"/>
</dbReference>
<dbReference type="GO" id="GO:0045025">
    <property type="term" value="C:mitochondrial degradosome"/>
    <property type="evidence" value="ECO:0007669"/>
    <property type="project" value="TreeGrafter"/>
</dbReference>
<comment type="caution">
    <text evidence="6">The sequence shown here is derived from an EMBL/GenBank/DDBJ whole genome shotgun (WGS) entry which is preliminary data.</text>
</comment>
<dbReference type="AlphaFoldDB" id="X6NA11"/>
<dbReference type="GO" id="GO:0004386">
    <property type="term" value="F:helicase activity"/>
    <property type="evidence" value="ECO:0007669"/>
    <property type="project" value="UniProtKB-KW"/>
</dbReference>
<dbReference type="PANTHER" id="PTHR12131:SF1">
    <property type="entry name" value="ATP-DEPENDENT RNA HELICASE SUPV3L1, MITOCHONDRIAL-RELATED"/>
    <property type="match status" value="1"/>
</dbReference>
<dbReference type="Proteomes" id="UP000023152">
    <property type="component" value="Unassembled WGS sequence"/>
</dbReference>
<evidence type="ECO:0000259" key="5">
    <source>
        <dbReference type="Pfam" id="PF22527"/>
    </source>
</evidence>
<dbReference type="SUPFAM" id="SSF52540">
    <property type="entry name" value="P-loop containing nucleoside triphosphate hydrolases"/>
    <property type="match status" value="1"/>
</dbReference>
<reference evidence="6 7" key="1">
    <citation type="journal article" date="2013" name="Curr. Biol.">
        <title>The Genome of the Foraminiferan Reticulomyxa filosa.</title>
        <authorList>
            <person name="Glockner G."/>
            <person name="Hulsmann N."/>
            <person name="Schleicher M."/>
            <person name="Noegel A.A."/>
            <person name="Eichinger L."/>
            <person name="Gallinger C."/>
            <person name="Pawlowski J."/>
            <person name="Sierra R."/>
            <person name="Euteneuer U."/>
            <person name="Pillet L."/>
            <person name="Moustafa A."/>
            <person name="Platzer M."/>
            <person name="Groth M."/>
            <person name="Szafranski K."/>
            <person name="Schliwa M."/>
        </authorList>
    </citation>
    <scope>NUCLEOTIDE SEQUENCE [LARGE SCALE GENOMIC DNA]</scope>
</reference>
<dbReference type="OrthoDB" id="6692397at2759"/>
<sequence length="203" mass="23169">MYIYKGPLRLLAWEIFDRLNKEQVRCNLETGEERCIEEDVGLTACTTEMVNMEEIYDVAVLDEIQIMSATSRGGAWTRALLGIRAKELHLCGDESVKQLVGVLAQRCGDDIEFREYKRLCPLRVDKPLTNFTDIRKGDCIVGFSRNDIYELKRSVESTTPFRCALVYGRLPPPNRRTQAQLFNDQEIPYDVLIASDAIGTLQI</sequence>
<dbReference type="InterPro" id="IPR055206">
    <property type="entry name" value="DEXQc_SUV3"/>
</dbReference>
<evidence type="ECO:0000313" key="6">
    <source>
        <dbReference type="EMBL" id="ETO22856.1"/>
    </source>
</evidence>
<dbReference type="InterPro" id="IPR050699">
    <property type="entry name" value="RNA-DNA_Helicase"/>
</dbReference>
<dbReference type="PANTHER" id="PTHR12131">
    <property type="entry name" value="ATP-DEPENDENT RNA AND DNA HELICASE"/>
    <property type="match status" value="1"/>
</dbReference>
<keyword evidence="2" id="KW-0378">Hydrolase</keyword>
<protein>
    <recommendedName>
        <fullName evidence="5">ATP-dependent RNA helicase SUV3 DEXQ-box helicase domain-containing protein</fullName>
    </recommendedName>
</protein>
<evidence type="ECO:0000256" key="4">
    <source>
        <dbReference type="ARBA" id="ARBA00022840"/>
    </source>
</evidence>